<dbReference type="SUPFAM" id="SSF55874">
    <property type="entry name" value="ATPase domain of HSP90 chaperone/DNA topoisomerase II/histidine kinase"/>
    <property type="match status" value="2"/>
</dbReference>
<evidence type="ECO:0000259" key="11">
    <source>
        <dbReference type="PROSITE" id="PS50109"/>
    </source>
</evidence>
<feature type="transmembrane region" description="Helical" evidence="10">
    <location>
        <begin position="248"/>
        <end position="264"/>
    </location>
</feature>
<dbReference type="Pfam" id="PF02518">
    <property type="entry name" value="HATPase_c"/>
    <property type="match status" value="2"/>
</dbReference>
<dbReference type="PANTHER" id="PTHR43047:SF72">
    <property type="entry name" value="OSMOSENSING HISTIDINE PROTEIN KINASE SLN1"/>
    <property type="match status" value="1"/>
</dbReference>
<dbReference type="PATRIC" id="fig|36849.3.peg.2109"/>
<evidence type="ECO:0000256" key="1">
    <source>
        <dbReference type="ARBA" id="ARBA00000085"/>
    </source>
</evidence>
<dbReference type="SUPFAM" id="SSF47384">
    <property type="entry name" value="Homodimeric domain of signal transducing histidine kinase"/>
    <property type="match status" value="1"/>
</dbReference>
<feature type="domain" description="Histidine kinase" evidence="11">
    <location>
        <begin position="927"/>
        <end position="1032"/>
    </location>
</feature>
<gene>
    <name evidence="13" type="primary">arcB_2</name>
    <name evidence="13" type="ORF">OXPF_19960</name>
</gene>
<dbReference type="CDD" id="cd00082">
    <property type="entry name" value="HisKA"/>
    <property type="match status" value="1"/>
</dbReference>
<evidence type="ECO:0000256" key="6">
    <source>
        <dbReference type="ARBA" id="ARBA00022777"/>
    </source>
</evidence>
<keyword evidence="10" id="KW-0812">Transmembrane</keyword>
<dbReference type="InterPro" id="IPR003661">
    <property type="entry name" value="HisK_dim/P_dom"/>
</dbReference>
<keyword evidence="4 9" id="KW-0597">Phosphoprotein</keyword>
<comment type="function">
    <text evidence="8">May play the central regulatory role in sporulation. It may be an element of the effector pathway responsible for the activation of sporulation genes in response to nutritional stress. Spo0A may act in concert with spo0H (a sigma factor) to control the expression of some genes that are critical to the sporulation process.</text>
</comment>
<dbReference type="GO" id="GO:0009927">
    <property type="term" value="F:histidine phosphotransfer kinase activity"/>
    <property type="evidence" value="ECO:0007669"/>
    <property type="project" value="TreeGrafter"/>
</dbReference>
<dbReference type="SUPFAM" id="SSF52172">
    <property type="entry name" value="CheY-like"/>
    <property type="match status" value="1"/>
</dbReference>
<dbReference type="InterPro" id="IPR011623">
    <property type="entry name" value="7TMR_DISM_rcpt_extracell_dom1"/>
</dbReference>
<keyword evidence="14" id="KW-1185">Reference proteome</keyword>
<proteinExistence type="predicted"/>
<evidence type="ECO:0000256" key="9">
    <source>
        <dbReference type="PROSITE-ProRule" id="PRU00169"/>
    </source>
</evidence>
<dbReference type="Gene3D" id="1.10.287.130">
    <property type="match status" value="1"/>
</dbReference>
<keyword evidence="10" id="KW-0472">Membrane</keyword>
<feature type="domain" description="Histidine kinase" evidence="11">
    <location>
        <begin position="451"/>
        <end position="667"/>
    </location>
</feature>
<dbReference type="SMART" id="SM00388">
    <property type="entry name" value="HisKA"/>
    <property type="match status" value="1"/>
</dbReference>
<dbReference type="Gene3D" id="3.30.565.10">
    <property type="entry name" value="Histidine kinase-like ATPase, C-terminal domain"/>
    <property type="match status" value="2"/>
</dbReference>
<dbReference type="CDD" id="cd16922">
    <property type="entry name" value="HATPase_EvgS-ArcB-TorS-like"/>
    <property type="match status" value="1"/>
</dbReference>
<dbReference type="RefSeq" id="WP_242854382.1">
    <property type="nucleotide sequence ID" value="NZ_LKET01000030.1"/>
</dbReference>
<dbReference type="Gene3D" id="3.40.50.2300">
    <property type="match status" value="1"/>
</dbReference>
<dbReference type="InterPro" id="IPR003594">
    <property type="entry name" value="HATPase_dom"/>
</dbReference>
<sequence length="1035" mass="117604">MDLSVRVGYGVDHRMRKMLMALIAVSLGCFFLLFGLLKVTDNKGRELELSQHGLLDLTDWDFTSDQVVPLDGQWEFYWNRLLEPGIEPGSEPTFIQVPGFWQQNIETENTKARGGATYRLQVKLKPSSMIYGLRISNIRMASTIYVNGNKVGESGIPALSQGEYQYENKPYNVFFPVQGETAEILIHAANYENNQGGIPYRLYLGSAQGIHTLNTNTTLLNMSLIVSLLLLGSYQLSVFIIRREEKGLLYFGLSCIVIAWSYASTGDRLLIEYFNLPTEVFYKIQAISLYSSLIPMAMFIKTICKDLIPRWLIRSIIYPMGLYSSFVLIAPFKWYSPFNLTASLVQAAAYIIIMGLLLYSYWKGKYGEFNRKGLGLFILALGCYLIGLMDYALYLCSVVLDYKVGYYAILSFCFLASFIMSYRFSEAYNTIESMAAKLQKADKQKDEFLLHTSHEFQTPLHAIINLSQSMLETGEELKEDHMQNLSVIRDTSRRLSALVRDILDLDKIKRNELSVNLAEVDVRVTVSLVFDLLQHLIVAKKIRLVNAVPADLPLIYADENRLKQIIQNLVGNGMKFTGQGTITVSAQAMGKQVKILVEDTGAGIDPDSWDAVFEPFEQAHSPNEYGGTGLGLFICRRLLQLMNGEIYIDWSEPGKGTRIAFILPMADEGSNQAQEAVQAYEKYEMKEQRSLAELPQRSTGKFTLLAVDDQPANLQVLARLFANEPYNLLWAMNGAEALEILKSRPNIDLILLDVMMPRMSGYDVCREIRKQFSLFELPVILLTVRYSPNDIAAGFKAGANDFIIKPFDALEIRSRTETLLQLKQSVEAAMKAELDFLQSQIKPHFLFNSLNAIITLCRTDGLRAEKLISHLSYYLRRCFDPRPDSFMLLEDELRLVEAYVEIEKARFEDRLTVLYDVHPDALKKKILPLTIQPLVENAIRHGVMKNEEGGTVRLTIKSEGDMVHVEVWDNGSGISRDQLNNLWHRENPASHRRGVGLANIRRRLMHFCAEELKVTSRVGEWTRVQFTVKEMRKQA</sequence>
<evidence type="ECO:0000256" key="7">
    <source>
        <dbReference type="ARBA" id="ARBA00023012"/>
    </source>
</evidence>
<keyword evidence="10" id="KW-1133">Transmembrane helix</keyword>
<feature type="transmembrane region" description="Helical" evidence="10">
    <location>
        <begin position="340"/>
        <end position="362"/>
    </location>
</feature>
<dbReference type="STRING" id="36849.OXPF_19960"/>
<dbReference type="InterPro" id="IPR001789">
    <property type="entry name" value="Sig_transdc_resp-reg_receiver"/>
</dbReference>
<evidence type="ECO:0000256" key="8">
    <source>
        <dbReference type="ARBA" id="ARBA00024867"/>
    </source>
</evidence>
<dbReference type="EMBL" id="LKET01000030">
    <property type="protein sequence ID" value="KPU44502.1"/>
    <property type="molecule type" value="Genomic_DNA"/>
</dbReference>
<dbReference type="Gene3D" id="2.60.120.260">
    <property type="entry name" value="Galactose-binding domain-like"/>
    <property type="match status" value="1"/>
</dbReference>
<reference evidence="13 14" key="1">
    <citation type="submission" date="2015-09" db="EMBL/GenBank/DDBJ databases">
        <title>Genome sequence of Oxobacter pfennigii DSM 3222.</title>
        <authorList>
            <person name="Poehlein A."/>
            <person name="Bengelsdorf F.R."/>
            <person name="Schiel-Bengelsdorf B."/>
            <person name="Duerre P."/>
            <person name="Daniel R."/>
        </authorList>
    </citation>
    <scope>NUCLEOTIDE SEQUENCE [LARGE SCALE GENOMIC DNA]</scope>
    <source>
        <strain evidence="13 14">DSM 3222</strain>
    </source>
</reference>
<dbReference type="InterPro" id="IPR011006">
    <property type="entry name" value="CheY-like_superfamily"/>
</dbReference>
<evidence type="ECO:0000256" key="3">
    <source>
        <dbReference type="ARBA" id="ARBA00018672"/>
    </source>
</evidence>
<feature type="transmembrane region" description="Helical" evidence="10">
    <location>
        <begin position="18"/>
        <end position="37"/>
    </location>
</feature>
<feature type="transmembrane region" description="Helical" evidence="10">
    <location>
        <begin position="374"/>
        <end position="394"/>
    </location>
</feature>
<dbReference type="InterPro" id="IPR008979">
    <property type="entry name" value="Galactose-bd-like_sf"/>
</dbReference>
<feature type="modified residue" description="4-aspartylphosphate" evidence="9">
    <location>
        <position position="753"/>
    </location>
</feature>
<dbReference type="PROSITE" id="PS50109">
    <property type="entry name" value="HIS_KIN"/>
    <property type="match status" value="2"/>
</dbReference>
<dbReference type="SMART" id="SM00448">
    <property type="entry name" value="REC"/>
    <property type="match status" value="1"/>
</dbReference>
<dbReference type="GO" id="GO:0000155">
    <property type="term" value="F:phosphorelay sensor kinase activity"/>
    <property type="evidence" value="ECO:0007669"/>
    <property type="project" value="InterPro"/>
</dbReference>
<evidence type="ECO:0000256" key="10">
    <source>
        <dbReference type="SAM" id="Phobius"/>
    </source>
</evidence>
<feature type="transmembrane region" description="Helical" evidence="10">
    <location>
        <begin position="219"/>
        <end position="241"/>
    </location>
</feature>
<comment type="catalytic activity">
    <reaction evidence="1">
        <text>ATP + protein L-histidine = ADP + protein N-phospho-L-histidine.</text>
        <dbReference type="EC" id="2.7.13.3"/>
    </reaction>
</comment>
<comment type="caution">
    <text evidence="13">The sequence shown here is derived from an EMBL/GenBank/DDBJ whole genome shotgun (WGS) entry which is preliminary data.</text>
</comment>
<name>A0A0P8X129_9CLOT</name>
<dbReference type="InterPro" id="IPR005467">
    <property type="entry name" value="His_kinase_dom"/>
</dbReference>
<dbReference type="Pfam" id="PF07695">
    <property type="entry name" value="7TMR-DISM_7TM"/>
    <property type="match status" value="1"/>
</dbReference>
<feature type="transmembrane region" description="Helical" evidence="10">
    <location>
        <begin position="284"/>
        <end position="304"/>
    </location>
</feature>
<dbReference type="AlphaFoldDB" id="A0A0P8X129"/>
<dbReference type="PROSITE" id="PS51257">
    <property type="entry name" value="PROKAR_LIPOPROTEIN"/>
    <property type="match status" value="1"/>
</dbReference>
<feature type="transmembrane region" description="Helical" evidence="10">
    <location>
        <begin position="406"/>
        <end position="424"/>
    </location>
</feature>
<dbReference type="SMART" id="SM00387">
    <property type="entry name" value="HATPase_c"/>
    <property type="match status" value="2"/>
</dbReference>
<feature type="transmembrane region" description="Helical" evidence="10">
    <location>
        <begin position="316"/>
        <end position="334"/>
    </location>
</feature>
<dbReference type="Pfam" id="PF00512">
    <property type="entry name" value="HisKA"/>
    <property type="match status" value="1"/>
</dbReference>
<dbReference type="Proteomes" id="UP000050326">
    <property type="component" value="Unassembled WGS sequence"/>
</dbReference>
<keyword evidence="6" id="KW-0418">Kinase</keyword>
<dbReference type="PROSITE" id="PS50110">
    <property type="entry name" value="RESPONSE_REGULATORY"/>
    <property type="match status" value="1"/>
</dbReference>
<dbReference type="EC" id="2.7.13.3" evidence="2"/>
<keyword evidence="5 13" id="KW-0808">Transferase</keyword>
<evidence type="ECO:0000256" key="2">
    <source>
        <dbReference type="ARBA" id="ARBA00012438"/>
    </source>
</evidence>
<evidence type="ECO:0000313" key="14">
    <source>
        <dbReference type="Proteomes" id="UP000050326"/>
    </source>
</evidence>
<evidence type="ECO:0000256" key="5">
    <source>
        <dbReference type="ARBA" id="ARBA00022679"/>
    </source>
</evidence>
<evidence type="ECO:0000256" key="4">
    <source>
        <dbReference type="ARBA" id="ARBA00022553"/>
    </source>
</evidence>
<feature type="domain" description="Response regulatory" evidence="12">
    <location>
        <begin position="703"/>
        <end position="820"/>
    </location>
</feature>
<dbReference type="Pfam" id="PF06580">
    <property type="entry name" value="His_kinase"/>
    <property type="match status" value="1"/>
</dbReference>
<accession>A0A0P8X129</accession>
<keyword evidence="7" id="KW-0902">Two-component regulatory system</keyword>
<dbReference type="InterPro" id="IPR010559">
    <property type="entry name" value="Sig_transdc_His_kin_internal"/>
</dbReference>
<dbReference type="PRINTS" id="PR00344">
    <property type="entry name" value="BCTRLSENSOR"/>
</dbReference>
<dbReference type="PANTHER" id="PTHR43047">
    <property type="entry name" value="TWO-COMPONENT HISTIDINE PROTEIN KINASE"/>
    <property type="match status" value="1"/>
</dbReference>
<dbReference type="InterPro" id="IPR004358">
    <property type="entry name" value="Sig_transdc_His_kin-like_C"/>
</dbReference>
<dbReference type="SUPFAM" id="SSF49785">
    <property type="entry name" value="Galactose-binding domain-like"/>
    <property type="match status" value="1"/>
</dbReference>
<dbReference type="Pfam" id="PF00072">
    <property type="entry name" value="Response_reg"/>
    <property type="match status" value="1"/>
</dbReference>
<dbReference type="InterPro" id="IPR036890">
    <property type="entry name" value="HATPase_C_sf"/>
</dbReference>
<protein>
    <recommendedName>
        <fullName evidence="3">Stage 0 sporulation protein A homolog</fullName>
        <ecNumber evidence="2">2.7.13.3</ecNumber>
    </recommendedName>
</protein>
<evidence type="ECO:0000259" key="12">
    <source>
        <dbReference type="PROSITE" id="PS50110"/>
    </source>
</evidence>
<dbReference type="GO" id="GO:0005886">
    <property type="term" value="C:plasma membrane"/>
    <property type="evidence" value="ECO:0007669"/>
    <property type="project" value="TreeGrafter"/>
</dbReference>
<evidence type="ECO:0000313" key="13">
    <source>
        <dbReference type="EMBL" id="KPU44502.1"/>
    </source>
</evidence>
<organism evidence="13 14">
    <name type="scientific">Oxobacter pfennigii</name>
    <dbReference type="NCBI Taxonomy" id="36849"/>
    <lineage>
        <taxon>Bacteria</taxon>
        <taxon>Bacillati</taxon>
        <taxon>Bacillota</taxon>
        <taxon>Clostridia</taxon>
        <taxon>Eubacteriales</taxon>
        <taxon>Clostridiaceae</taxon>
        <taxon>Oxobacter</taxon>
    </lineage>
</organism>
<dbReference type="InterPro" id="IPR036097">
    <property type="entry name" value="HisK_dim/P_sf"/>
</dbReference>